<proteinExistence type="predicted"/>
<keyword evidence="2" id="KW-1185">Reference proteome</keyword>
<protein>
    <submittedName>
        <fullName evidence="1">Oidioi.mRNA.OKI2018_I69.PAR.g9298.t1.cds</fullName>
    </submittedName>
</protein>
<dbReference type="PROSITE" id="PS51257">
    <property type="entry name" value="PROKAR_LIPOPROTEIN"/>
    <property type="match status" value="1"/>
</dbReference>
<dbReference type="Proteomes" id="UP001158576">
    <property type="component" value="Chromosome PAR"/>
</dbReference>
<dbReference type="Gene3D" id="2.120.10.80">
    <property type="entry name" value="Kelch-type beta propeller"/>
    <property type="match status" value="1"/>
</dbReference>
<name>A0ABN7RP69_OIKDI</name>
<organism evidence="1 2">
    <name type="scientific">Oikopleura dioica</name>
    <name type="common">Tunicate</name>
    <dbReference type="NCBI Taxonomy" id="34765"/>
    <lineage>
        <taxon>Eukaryota</taxon>
        <taxon>Metazoa</taxon>
        <taxon>Chordata</taxon>
        <taxon>Tunicata</taxon>
        <taxon>Appendicularia</taxon>
        <taxon>Copelata</taxon>
        <taxon>Oikopleuridae</taxon>
        <taxon>Oikopleura</taxon>
    </lineage>
</organism>
<reference evidence="1 2" key="1">
    <citation type="submission" date="2021-04" db="EMBL/GenBank/DDBJ databases">
        <authorList>
            <person name="Bliznina A."/>
        </authorList>
    </citation>
    <scope>NUCLEOTIDE SEQUENCE [LARGE SCALE GENOMIC DNA]</scope>
</reference>
<evidence type="ECO:0000313" key="2">
    <source>
        <dbReference type="Proteomes" id="UP001158576"/>
    </source>
</evidence>
<evidence type="ECO:0000313" key="1">
    <source>
        <dbReference type="EMBL" id="CAG5079622.1"/>
    </source>
</evidence>
<sequence length="391" mass="43825">MKLKQLASIIGLGSACPDEYLQQECINLCGEDYATCGENCDGTETCFILSLKKDSCTETYSSCVRSCPCEKNCPEGCANCENEICRRLPFFSVLGDQPFADRTQYVMAVDGSERMETNLVIPEGTARHDYLKYAGHAILNDKLYIFGGSSDFKKIARLDECEFTELPIQLIDPFDSISGALMSFMNRVYLCFFSYPYKTCQEFDGNDVTDSYLRTNFEHCYGSMGIYNDSMVVLGAGDWPGEKVRRKVEQLEVGGWKEIAEFPVDIAYSSTVTVPEGMLVLGGWNPGWNTLVTEFNQPRDTNPNTGIYYKQIYLLKENVWSLVGNLNEPKSDATVIRLGEWIVSVAGDSNNNFVERINWDGEAVTSVEIIGSHANTILRPIVFQSEKNFCV</sequence>
<dbReference type="InterPro" id="IPR015915">
    <property type="entry name" value="Kelch-typ_b-propeller"/>
</dbReference>
<dbReference type="SUPFAM" id="SSF117281">
    <property type="entry name" value="Kelch motif"/>
    <property type="match status" value="1"/>
</dbReference>
<gene>
    <name evidence="1" type="ORF">OKIOD_LOCUS856</name>
</gene>
<accession>A0ABN7RP69</accession>
<dbReference type="EMBL" id="OU015568">
    <property type="protein sequence ID" value="CAG5079622.1"/>
    <property type="molecule type" value="Genomic_DNA"/>
</dbReference>